<proteinExistence type="predicted"/>
<dbReference type="AlphaFoldDB" id="A0AAV2GAB5"/>
<sequence>MEKLAKFGKKLKQMMRFFTKSCEQNDAVSSSLLSSSPPRAVRCEELFVSKRGKHSNDGRDGHDPFLAALVAAQNHFSLRPNIYI</sequence>
<organism evidence="1 2">
    <name type="scientific">Linum trigynum</name>
    <dbReference type="NCBI Taxonomy" id="586398"/>
    <lineage>
        <taxon>Eukaryota</taxon>
        <taxon>Viridiplantae</taxon>
        <taxon>Streptophyta</taxon>
        <taxon>Embryophyta</taxon>
        <taxon>Tracheophyta</taxon>
        <taxon>Spermatophyta</taxon>
        <taxon>Magnoliopsida</taxon>
        <taxon>eudicotyledons</taxon>
        <taxon>Gunneridae</taxon>
        <taxon>Pentapetalae</taxon>
        <taxon>rosids</taxon>
        <taxon>fabids</taxon>
        <taxon>Malpighiales</taxon>
        <taxon>Linaceae</taxon>
        <taxon>Linum</taxon>
    </lineage>
</organism>
<name>A0AAV2GAB5_9ROSI</name>
<gene>
    <name evidence="1" type="ORF">LTRI10_LOCUS46931</name>
</gene>
<keyword evidence="2" id="KW-1185">Reference proteome</keyword>
<dbReference type="Proteomes" id="UP001497516">
    <property type="component" value="Chromosome 8"/>
</dbReference>
<protein>
    <submittedName>
        <fullName evidence="1">Uncharacterized protein</fullName>
    </submittedName>
</protein>
<accession>A0AAV2GAB5</accession>
<reference evidence="1 2" key="1">
    <citation type="submission" date="2024-04" db="EMBL/GenBank/DDBJ databases">
        <authorList>
            <person name="Fracassetti M."/>
        </authorList>
    </citation>
    <scope>NUCLEOTIDE SEQUENCE [LARGE SCALE GENOMIC DNA]</scope>
</reference>
<dbReference type="EMBL" id="OZ034821">
    <property type="protein sequence ID" value="CAL1407252.1"/>
    <property type="molecule type" value="Genomic_DNA"/>
</dbReference>
<evidence type="ECO:0000313" key="1">
    <source>
        <dbReference type="EMBL" id="CAL1407252.1"/>
    </source>
</evidence>
<evidence type="ECO:0000313" key="2">
    <source>
        <dbReference type="Proteomes" id="UP001497516"/>
    </source>
</evidence>